<keyword evidence="4 7" id="KW-0808">Transferase</keyword>
<proteinExistence type="inferred from homology"/>
<evidence type="ECO:0000256" key="8">
    <source>
        <dbReference type="PROSITE-ProRule" id="PRU01026"/>
    </source>
</evidence>
<reference evidence="10 11" key="1">
    <citation type="journal article" date="2016" name="Nat. Commun.">
        <title>Thousands of microbial genomes shed light on interconnected biogeochemical processes in an aquifer system.</title>
        <authorList>
            <person name="Anantharaman K."/>
            <person name="Brown C.T."/>
            <person name="Hug L.A."/>
            <person name="Sharon I."/>
            <person name="Castelle C.J."/>
            <person name="Probst A.J."/>
            <person name="Thomas B.C."/>
            <person name="Singh A."/>
            <person name="Wilkins M.J."/>
            <person name="Karaoz U."/>
            <person name="Brodie E.L."/>
            <person name="Williams K.H."/>
            <person name="Hubbard S.S."/>
            <person name="Banfield J.F."/>
        </authorList>
    </citation>
    <scope>NUCLEOTIDE SEQUENCE [LARGE SCALE GENOMIC DNA]</scope>
</reference>
<evidence type="ECO:0000256" key="7">
    <source>
        <dbReference type="HAMAP-Rule" id="MF_00607"/>
    </source>
</evidence>
<dbReference type="InterPro" id="IPR011530">
    <property type="entry name" value="rRNA_adenine_dimethylase"/>
</dbReference>
<keyword evidence="6 7" id="KW-0694">RNA-binding</keyword>
<dbReference type="PROSITE" id="PS51689">
    <property type="entry name" value="SAM_RNA_A_N6_MT"/>
    <property type="match status" value="1"/>
</dbReference>
<evidence type="ECO:0000256" key="1">
    <source>
        <dbReference type="ARBA" id="ARBA00022490"/>
    </source>
</evidence>
<evidence type="ECO:0000256" key="6">
    <source>
        <dbReference type="ARBA" id="ARBA00022884"/>
    </source>
</evidence>
<protein>
    <recommendedName>
        <fullName evidence="7">Ribosomal RNA small subunit methyltransferase A</fullName>
        <ecNumber evidence="7">2.1.1.182</ecNumber>
    </recommendedName>
    <alternativeName>
        <fullName evidence="7">16S rRNA (adenine(1518)-N(6)/adenine(1519)-N(6))-dimethyltransferase</fullName>
    </alternativeName>
    <alternativeName>
        <fullName evidence="7">16S rRNA dimethyladenosine transferase</fullName>
    </alternativeName>
    <alternativeName>
        <fullName evidence="7">16S rRNA dimethylase</fullName>
    </alternativeName>
    <alternativeName>
        <fullName evidence="7">S-adenosylmethionine-6-N', N'-adenosyl(rRNA) dimethyltransferase</fullName>
    </alternativeName>
</protein>
<dbReference type="SUPFAM" id="SSF53335">
    <property type="entry name" value="S-adenosyl-L-methionine-dependent methyltransferases"/>
    <property type="match status" value="1"/>
</dbReference>
<dbReference type="InterPro" id="IPR001737">
    <property type="entry name" value="KsgA/Erm"/>
</dbReference>
<feature type="binding site" evidence="7 8">
    <location>
        <position position="102"/>
    </location>
    <ligand>
        <name>S-adenosyl-L-methionine</name>
        <dbReference type="ChEBI" id="CHEBI:59789"/>
    </ligand>
</feature>
<dbReference type="NCBIfam" id="TIGR00755">
    <property type="entry name" value="ksgA"/>
    <property type="match status" value="1"/>
</dbReference>
<accession>A0A1G2T2S9</accession>
<comment type="subcellular location">
    <subcellularLocation>
        <location evidence="7">Cytoplasm</location>
    </subcellularLocation>
</comment>
<dbReference type="CDD" id="cd02440">
    <property type="entry name" value="AdoMet_MTases"/>
    <property type="match status" value="1"/>
</dbReference>
<organism evidence="10 11">
    <name type="scientific">Candidatus Zambryskibacteria bacterium RIFCSPHIGHO2_01_FULL_49_18</name>
    <dbReference type="NCBI Taxonomy" id="1802740"/>
    <lineage>
        <taxon>Bacteria</taxon>
        <taxon>Candidatus Zambryskiibacteriota</taxon>
    </lineage>
</organism>
<feature type="binding site" evidence="7 8">
    <location>
        <position position="58"/>
    </location>
    <ligand>
        <name>S-adenosyl-L-methionine</name>
        <dbReference type="ChEBI" id="CHEBI:59789"/>
    </ligand>
</feature>
<feature type="binding site" evidence="7 8">
    <location>
        <position position="10"/>
    </location>
    <ligand>
        <name>S-adenosyl-L-methionine</name>
        <dbReference type="ChEBI" id="CHEBI:59789"/>
    </ligand>
</feature>
<dbReference type="GO" id="GO:0052908">
    <property type="term" value="F:16S rRNA (adenine(1518)-N(6)/adenine(1519)-N(6))-dimethyltransferase activity"/>
    <property type="evidence" value="ECO:0007669"/>
    <property type="project" value="UniProtKB-EC"/>
</dbReference>
<comment type="similarity">
    <text evidence="7">Belongs to the class I-like SAM-binding methyltransferase superfamily. rRNA adenine N(6)-methyltransferase family. RsmA subfamily.</text>
</comment>
<dbReference type="InterPro" id="IPR020596">
    <property type="entry name" value="rRNA_Ade_Mease_Trfase_CS"/>
</dbReference>
<dbReference type="InterPro" id="IPR020598">
    <property type="entry name" value="rRNA_Ade_methylase_Trfase_N"/>
</dbReference>
<keyword evidence="1 7" id="KW-0963">Cytoplasm</keyword>
<feature type="binding site" evidence="7 8">
    <location>
        <position position="82"/>
    </location>
    <ligand>
        <name>S-adenosyl-L-methionine</name>
        <dbReference type="ChEBI" id="CHEBI:59789"/>
    </ligand>
</feature>
<comment type="caution">
    <text evidence="10">The sequence shown here is derived from an EMBL/GenBank/DDBJ whole genome shotgun (WGS) entry which is preliminary data.</text>
</comment>
<keyword evidence="5 7" id="KW-0949">S-adenosyl-L-methionine</keyword>
<dbReference type="PANTHER" id="PTHR11727:SF7">
    <property type="entry name" value="DIMETHYLADENOSINE TRANSFERASE-RELATED"/>
    <property type="match status" value="1"/>
</dbReference>
<dbReference type="EC" id="2.1.1.182" evidence="7"/>
<feature type="binding site" evidence="7 8">
    <location>
        <position position="12"/>
    </location>
    <ligand>
        <name>S-adenosyl-L-methionine</name>
        <dbReference type="ChEBI" id="CHEBI:59789"/>
    </ligand>
</feature>
<feature type="binding site" evidence="7 8">
    <location>
        <position position="37"/>
    </location>
    <ligand>
        <name>S-adenosyl-L-methionine</name>
        <dbReference type="ChEBI" id="CHEBI:59789"/>
    </ligand>
</feature>
<keyword evidence="3 7" id="KW-0489">Methyltransferase</keyword>
<dbReference type="GO" id="GO:0005829">
    <property type="term" value="C:cytosol"/>
    <property type="evidence" value="ECO:0007669"/>
    <property type="project" value="TreeGrafter"/>
</dbReference>
<dbReference type="GO" id="GO:0003723">
    <property type="term" value="F:RNA binding"/>
    <property type="evidence" value="ECO:0007669"/>
    <property type="project" value="UniProtKB-UniRule"/>
</dbReference>
<dbReference type="PROSITE" id="PS01131">
    <property type="entry name" value="RRNA_A_DIMETH"/>
    <property type="match status" value="1"/>
</dbReference>
<evidence type="ECO:0000256" key="5">
    <source>
        <dbReference type="ARBA" id="ARBA00022691"/>
    </source>
</evidence>
<dbReference type="EMBL" id="MHVJ01000011">
    <property type="protein sequence ID" value="OHA91600.1"/>
    <property type="molecule type" value="Genomic_DNA"/>
</dbReference>
<dbReference type="Pfam" id="PF00398">
    <property type="entry name" value="RrnaAD"/>
    <property type="match status" value="1"/>
</dbReference>
<comment type="function">
    <text evidence="7">Specifically dimethylates two adjacent adenosines (A1518 and A1519) in the loop of a conserved hairpin near the 3'-end of 16S rRNA in the 30S particle. May play a critical role in biogenesis of 30S subunits.</text>
</comment>
<dbReference type="AlphaFoldDB" id="A0A1G2T2S9"/>
<dbReference type="Gene3D" id="1.10.8.100">
    <property type="entry name" value="Ribosomal RNA adenine dimethylase-like, domain 2"/>
    <property type="match status" value="1"/>
</dbReference>
<dbReference type="Gene3D" id="3.40.50.150">
    <property type="entry name" value="Vaccinia Virus protein VP39"/>
    <property type="match status" value="1"/>
</dbReference>
<dbReference type="InterPro" id="IPR029063">
    <property type="entry name" value="SAM-dependent_MTases_sf"/>
</dbReference>
<feature type="domain" description="Ribosomal RNA adenine methylase transferase N-terminal" evidence="9">
    <location>
        <begin position="17"/>
        <end position="183"/>
    </location>
</feature>
<gene>
    <name evidence="7" type="primary">rsmA</name>
    <name evidence="7" type="synonym">ksgA</name>
    <name evidence="10" type="ORF">A2758_00620</name>
</gene>
<comment type="catalytic activity">
    <reaction evidence="7">
        <text>adenosine(1518)/adenosine(1519) in 16S rRNA + 4 S-adenosyl-L-methionine = N(6)-dimethyladenosine(1518)/N(6)-dimethyladenosine(1519) in 16S rRNA + 4 S-adenosyl-L-homocysteine + 4 H(+)</text>
        <dbReference type="Rhea" id="RHEA:19609"/>
        <dbReference type="Rhea" id="RHEA-COMP:10232"/>
        <dbReference type="Rhea" id="RHEA-COMP:10233"/>
        <dbReference type="ChEBI" id="CHEBI:15378"/>
        <dbReference type="ChEBI" id="CHEBI:57856"/>
        <dbReference type="ChEBI" id="CHEBI:59789"/>
        <dbReference type="ChEBI" id="CHEBI:74411"/>
        <dbReference type="ChEBI" id="CHEBI:74493"/>
        <dbReference type="EC" id="2.1.1.182"/>
    </reaction>
</comment>
<keyword evidence="2 7" id="KW-0698">rRNA processing</keyword>
<dbReference type="HAMAP" id="MF_00607">
    <property type="entry name" value="16SrRNA_methyltr_A"/>
    <property type="match status" value="1"/>
</dbReference>
<name>A0A1G2T2S9_9BACT</name>
<evidence type="ECO:0000256" key="2">
    <source>
        <dbReference type="ARBA" id="ARBA00022552"/>
    </source>
</evidence>
<evidence type="ECO:0000313" key="10">
    <source>
        <dbReference type="EMBL" id="OHA91600.1"/>
    </source>
</evidence>
<sequence length="255" mass="28605">MYAKKSLGQHFLKSERALNAIVATGEVKPDDIVLEIGPGTGSLTEKLLQTGAKVIAVEKDDNLYENLKIKFQNENLELINDDILKLIENSKLKIKNYKLISNIPYNITGAILEKFLSARDQPELMVLLVQREVAKRIVDEKESILSISVKSYGEPEYIERVLAGSFAPKPKVDSAIILIKNISKKFFSKFSETDFFKLLKAGFKSKRKKLSSNLSALAGKEKTLEAFKKLGLSENARAEELSIDQWGKLAELICR</sequence>
<evidence type="ECO:0000256" key="4">
    <source>
        <dbReference type="ARBA" id="ARBA00022679"/>
    </source>
</evidence>
<dbReference type="SMART" id="SM00650">
    <property type="entry name" value="rADc"/>
    <property type="match status" value="1"/>
</dbReference>
<evidence type="ECO:0000259" key="9">
    <source>
        <dbReference type="SMART" id="SM00650"/>
    </source>
</evidence>
<dbReference type="Proteomes" id="UP000178612">
    <property type="component" value="Unassembled WGS sequence"/>
</dbReference>
<dbReference type="PANTHER" id="PTHR11727">
    <property type="entry name" value="DIMETHYLADENOSINE TRANSFERASE"/>
    <property type="match status" value="1"/>
</dbReference>
<evidence type="ECO:0000256" key="3">
    <source>
        <dbReference type="ARBA" id="ARBA00022603"/>
    </source>
</evidence>
<dbReference type="InterPro" id="IPR023165">
    <property type="entry name" value="rRNA_Ade_diMease-like_C"/>
</dbReference>
<evidence type="ECO:0000313" key="11">
    <source>
        <dbReference type="Proteomes" id="UP000178612"/>
    </source>
</evidence>